<evidence type="ECO:0000313" key="3">
    <source>
        <dbReference type="Proteomes" id="UP000238157"/>
    </source>
</evidence>
<name>A0A2T0WVA2_9BACT</name>
<keyword evidence="3" id="KW-1185">Reference proteome</keyword>
<dbReference type="RefSeq" id="WP_106131859.1">
    <property type="nucleotide sequence ID" value="NZ_PVTR01000001.1"/>
</dbReference>
<feature type="transmembrane region" description="Helical" evidence="1">
    <location>
        <begin position="6"/>
        <end position="30"/>
    </location>
</feature>
<keyword evidence="1" id="KW-0812">Transmembrane</keyword>
<evidence type="ECO:0000313" key="2">
    <source>
        <dbReference type="EMBL" id="PRY90618.1"/>
    </source>
</evidence>
<comment type="caution">
    <text evidence="2">The sequence shown here is derived from an EMBL/GenBank/DDBJ whole genome shotgun (WGS) entry which is preliminary data.</text>
</comment>
<accession>A0A2T0WVA2</accession>
<dbReference type="AlphaFoldDB" id="A0A2T0WVA2"/>
<keyword evidence="1" id="KW-1133">Transmembrane helix</keyword>
<reference evidence="2 3" key="1">
    <citation type="submission" date="2018-03" db="EMBL/GenBank/DDBJ databases">
        <title>Genomic Encyclopedia of Archaeal and Bacterial Type Strains, Phase II (KMG-II): from individual species to whole genera.</title>
        <authorList>
            <person name="Goeker M."/>
        </authorList>
    </citation>
    <scope>NUCLEOTIDE SEQUENCE [LARGE SCALE GENOMIC DNA]</scope>
    <source>
        <strain evidence="2 3">DSM 27929</strain>
    </source>
</reference>
<evidence type="ECO:0000256" key="1">
    <source>
        <dbReference type="SAM" id="Phobius"/>
    </source>
</evidence>
<proteinExistence type="predicted"/>
<protein>
    <submittedName>
        <fullName evidence="2">Uncharacterized protein</fullName>
    </submittedName>
</protein>
<organism evidence="2 3">
    <name type="scientific">Mongoliibacter ruber</name>
    <dbReference type="NCBI Taxonomy" id="1750599"/>
    <lineage>
        <taxon>Bacteria</taxon>
        <taxon>Pseudomonadati</taxon>
        <taxon>Bacteroidota</taxon>
        <taxon>Cytophagia</taxon>
        <taxon>Cytophagales</taxon>
        <taxon>Cyclobacteriaceae</taxon>
        <taxon>Mongoliibacter</taxon>
    </lineage>
</organism>
<dbReference type="EMBL" id="PVTR01000001">
    <property type="protein sequence ID" value="PRY90618.1"/>
    <property type="molecule type" value="Genomic_DNA"/>
</dbReference>
<sequence length="71" mass="8400">MITTSAMAMLLVFFMALAGWIAFMAGQLIGRMQEQNKIVKYCEENDLNMTRELLRDVYPAFFWCDTKRIRR</sequence>
<dbReference type="Proteomes" id="UP000238157">
    <property type="component" value="Unassembled WGS sequence"/>
</dbReference>
<gene>
    <name evidence="2" type="ORF">CLW00_101282</name>
</gene>
<keyword evidence="1" id="KW-0472">Membrane</keyword>